<dbReference type="RefSeq" id="WP_110986979.1">
    <property type="nucleotide sequence ID" value="NZ_CAWNWM010000009.1"/>
</dbReference>
<evidence type="ECO:0000313" key="1">
    <source>
        <dbReference type="EMBL" id="PZD72666.1"/>
    </source>
</evidence>
<evidence type="ECO:0008006" key="3">
    <source>
        <dbReference type="Google" id="ProtNLM"/>
    </source>
</evidence>
<keyword evidence="2" id="KW-1185">Reference proteome</keyword>
<name>A0A2W1JH08_9CYAN</name>
<comment type="caution">
    <text evidence="1">The sequence shown here is derived from an EMBL/GenBank/DDBJ whole genome shotgun (WGS) entry which is preliminary data.</text>
</comment>
<dbReference type="InterPro" id="IPR010869">
    <property type="entry name" value="DUF1501"/>
</dbReference>
<dbReference type="EMBL" id="PQWO01000009">
    <property type="protein sequence ID" value="PZD72666.1"/>
    <property type="molecule type" value="Genomic_DNA"/>
</dbReference>
<gene>
    <name evidence="1" type="ORF">C1752_03502</name>
</gene>
<dbReference type="Proteomes" id="UP000248857">
    <property type="component" value="Unassembled WGS sequence"/>
</dbReference>
<dbReference type="PANTHER" id="PTHR43737">
    <property type="entry name" value="BLL7424 PROTEIN"/>
    <property type="match status" value="1"/>
</dbReference>
<protein>
    <recommendedName>
        <fullName evidence="3">DUF1501 domain-containing protein</fullName>
    </recommendedName>
</protein>
<sequence>MNRRHFLRYGTLAGASSLLAVGTRDLWFPHHAWGQSRRSPRLIVILLRGAVDGLNVVVPYRESAYYEARPSVAIPQPGQPQGALPLNNQFGLHPALEALMPLWKAGQLAFVHACGSPDATRSHFDAQDYMETGIPGNKRIKDGWLNRLLANLPAGPITQAVNIGAQTPLILSGSQQVTTLPLGKKAVRRQSIDNIPVQEAFDRLYQGDNALAKAYQRGRQARTALLAEFNTEMMQASKGAPSPVNAASDLNRLAKLMTGKTQTQVASISFGNWDTHVNQGSSQGPLANRLRSLGEGIQQLTQALGSTFNDTTIVVMSEFGRTVGENGNQGTDHGHGNVMWILGGQVNGQQVYGNWPGLAETQLYQGRDLAVTTDFRDAIASILTQHMGLNSTQLAQVFPGHSVQQTLPIF</sequence>
<organism evidence="1 2">
    <name type="scientific">Acaryochloris thomasi RCC1774</name>
    <dbReference type="NCBI Taxonomy" id="1764569"/>
    <lineage>
        <taxon>Bacteria</taxon>
        <taxon>Bacillati</taxon>
        <taxon>Cyanobacteriota</taxon>
        <taxon>Cyanophyceae</taxon>
        <taxon>Acaryochloridales</taxon>
        <taxon>Acaryochloridaceae</taxon>
        <taxon>Acaryochloris</taxon>
        <taxon>Acaryochloris thomasi</taxon>
    </lineage>
</organism>
<dbReference type="AlphaFoldDB" id="A0A2W1JH08"/>
<reference evidence="1 2" key="1">
    <citation type="journal article" date="2018" name="Sci. Rep.">
        <title>A novel species of the marine cyanobacterium Acaryochloris with a unique pigment content and lifestyle.</title>
        <authorList>
            <person name="Partensky F."/>
            <person name="Six C."/>
            <person name="Ratin M."/>
            <person name="Garczarek L."/>
            <person name="Vaulot D."/>
            <person name="Probert I."/>
            <person name="Calteau A."/>
            <person name="Gourvil P."/>
            <person name="Marie D."/>
            <person name="Grebert T."/>
            <person name="Bouchier C."/>
            <person name="Le Panse S."/>
            <person name="Gachenot M."/>
            <person name="Rodriguez F."/>
            <person name="Garrido J.L."/>
        </authorList>
    </citation>
    <scope>NUCLEOTIDE SEQUENCE [LARGE SCALE GENOMIC DNA]</scope>
    <source>
        <strain evidence="1 2">RCC1774</strain>
    </source>
</reference>
<accession>A0A2W1JH08</accession>
<dbReference type="PANTHER" id="PTHR43737:SF1">
    <property type="entry name" value="DUF1501 DOMAIN-CONTAINING PROTEIN"/>
    <property type="match status" value="1"/>
</dbReference>
<dbReference type="Pfam" id="PF07394">
    <property type="entry name" value="DUF1501"/>
    <property type="match status" value="1"/>
</dbReference>
<dbReference type="OrthoDB" id="9779968at2"/>
<evidence type="ECO:0000313" key="2">
    <source>
        <dbReference type="Proteomes" id="UP000248857"/>
    </source>
</evidence>
<proteinExistence type="predicted"/>